<name>A0A2A5INF7_BACPU</name>
<dbReference type="Pfam" id="PF02962">
    <property type="entry name" value="CHMI"/>
    <property type="match status" value="1"/>
</dbReference>
<dbReference type="EMBL" id="NKHG01000118">
    <property type="protein sequence ID" value="PCK18589.1"/>
    <property type="molecule type" value="Genomic_DNA"/>
</dbReference>
<comment type="caution">
    <text evidence="1">The sequence shown here is derived from an EMBL/GenBank/DDBJ whole genome shotgun (WGS) entry which is preliminary data.</text>
</comment>
<dbReference type="CDD" id="cd00580">
    <property type="entry name" value="CHMI"/>
    <property type="match status" value="1"/>
</dbReference>
<accession>A0A2A5INF7</accession>
<dbReference type="OrthoDB" id="9814215at2"/>
<keyword evidence="1" id="KW-0413">Isomerase</keyword>
<protein>
    <submittedName>
        <fullName evidence="1">5-carboxymethyl-2-hydroxymuconate isomerase</fullName>
    </submittedName>
</protein>
<proteinExistence type="predicted"/>
<dbReference type="PANTHER" id="PTHR37950">
    <property type="entry name" value="4-HYDROXYPHENYLACETATE CATABOLISM PROTEIN"/>
    <property type="match status" value="1"/>
</dbReference>
<dbReference type="AlphaFoldDB" id="A0A2A5INF7"/>
<dbReference type="InterPro" id="IPR014347">
    <property type="entry name" value="Tautomerase/MIF_sf"/>
</dbReference>
<dbReference type="Proteomes" id="UP000228754">
    <property type="component" value="Unassembled WGS sequence"/>
</dbReference>
<gene>
    <name evidence="1" type="ORF">CEY02_18765</name>
</gene>
<dbReference type="Gene3D" id="3.30.429.10">
    <property type="entry name" value="Macrophage Migration Inhibitory Factor"/>
    <property type="match status" value="1"/>
</dbReference>
<dbReference type="PANTHER" id="PTHR37950:SF1">
    <property type="entry name" value="4-HYDROXYPHENYLACETATE CATABOLISM PROTEIN"/>
    <property type="match status" value="1"/>
</dbReference>
<dbReference type="InterPro" id="IPR004220">
    <property type="entry name" value="5-COMe_2-OHmuconate_Isoase"/>
</dbReference>
<dbReference type="SUPFAM" id="SSF55331">
    <property type="entry name" value="Tautomerase/MIF"/>
    <property type="match status" value="1"/>
</dbReference>
<organism evidence="1 2">
    <name type="scientific">Bacillus pumilus</name>
    <name type="common">Bacillus mesentericus</name>
    <dbReference type="NCBI Taxonomy" id="1408"/>
    <lineage>
        <taxon>Bacteria</taxon>
        <taxon>Bacillati</taxon>
        <taxon>Bacillota</taxon>
        <taxon>Bacilli</taxon>
        <taxon>Bacillales</taxon>
        <taxon>Bacillaceae</taxon>
        <taxon>Bacillus</taxon>
    </lineage>
</organism>
<sequence length="130" mass="14665">MPHIIVEYTDNIKKEANMTKLLRNINQAVIAQGGVFPTGGIRTRAIELTDYVVADGTEDDSFVHTALKIGAGRTIEEKRAVGDAIFSEMTEHFSELFNTRYLALSLEIIEFSEAGTYKKNNIHQRYKNKN</sequence>
<dbReference type="GO" id="GO:0008704">
    <property type="term" value="F:5-carboxymethyl-2-hydroxymuconate delta-isomerase activity"/>
    <property type="evidence" value="ECO:0007669"/>
    <property type="project" value="InterPro"/>
</dbReference>
<evidence type="ECO:0000313" key="1">
    <source>
        <dbReference type="EMBL" id="PCK18589.1"/>
    </source>
</evidence>
<reference evidence="1 2" key="1">
    <citation type="submission" date="2017-06" db="EMBL/GenBank/DDBJ databases">
        <title>Draft Genome Sequence of Bacillus sp Strain 36R Isolated from saline sediment at Atanasia, Sonora, Mexico.</title>
        <authorList>
            <person name="Sanchez Diaz R."/>
            <person name="Quiroz Macias M.E."/>
            <person name="Ibarra Gamez J.C."/>
            <person name="Enciso Ibarra J."/>
            <person name="Gomez Gil B."/>
            <person name="Galaviz Silva L."/>
        </authorList>
    </citation>
    <scope>NUCLEOTIDE SEQUENCE [LARGE SCALE GENOMIC DNA]</scope>
    <source>
        <strain evidence="1 2">36R_ATNSAL</strain>
    </source>
</reference>
<evidence type="ECO:0000313" key="2">
    <source>
        <dbReference type="Proteomes" id="UP000228754"/>
    </source>
</evidence>